<sequence>GYTYPVFVRCLDKMGTPTQHLCDYGSGCEHNALHVIHSVSTSLRQTLLLQVLSCEWYSSSPEPLVGMM</sequence>
<protein>
    <submittedName>
        <fullName evidence="1">Uncharacterized protein</fullName>
    </submittedName>
</protein>
<reference evidence="1" key="1">
    <citation type="journal article" date="2019" name="Sci. Rep.">
        <title>Draft genome of Tanacetum cinerariifolium, the natural source of mosquito coil.</title>
        <authorList>
            <person name="Yamashiro T."/>
            <person name="Shiraishi A."/>
            <person name="Satake H."/>
            <person name="Nakayama K."/>
        </authorList>
    </citation>
    <scope>NUCLEOTIDE SEQUENCE</scope>
</reference>
<proteinExistence type="predicted"/>
<name>A0A699JW46_TANCI</name>
<feature type="non-terminal residue" evidence="1">
    <location>
        <position position="1"/>
    </location>
</feature>
<gene>
    <name evidence="1" type="ORF">Tci_628696</name>
</gene>
<organism evidence="1">
    <name type="scientific">Tanacetum cinerariifolium</name>
    <name type="common">Dalmatian daisy</name>
    <name type="synonym">Chrysanthemum cinerariifolium</name>
    <dbReference type="NCBI Taxonomy" id="118510"/>
    <lineage>
        <taxon>Eukaryota</taxon>
        <taxon>Viridiplantae</taxon>
        <taxon>Streptophyta</taxon>
        <taxon>Embryophyta</taxon>
        <taxon>Tracheophyta</taxon>
        <taxon>Spermatophyta</taxon>
        <taxon>Magnoliopsida</taxon>
        <taxon>eudicotyledons</taxon>
        <taxon>Gunneridae</taxon>
        <taxon>Pentapetalae</taxon>
        <taxon>asterids</taxon>
        <taxon>campanulids</taxon>
        <taxon>Asterales</taxon>
        <taxon>Asteraceae</taxon>
        <taxon>Asteroideae</taxon>
        <taxon>Anthemideae</taxon>
        <taxon>Anthemidinae</taxon>
        <taxon>Tanacetum</taxon>
    </lineage>
</organism>
<comment type="caution">
    <text evidence="1">The sequence shown here is derived from an EMBL/GenBank/DDBJ whole genome shotgun (WGS) entry which is preliminary data.</text>
</comment>
<feature type="non-terminal residue" evidence="1">
    <location>
        <position position="68"/>
    </location>
</feature>
<evidence type="ECO:0000313" key="1">
    <source>
        <dbReference type="EMBL" id="GFA56724.1"/>
    </source>
</evidence>
<dbReference type="EMBL" id="BKCJ010446955">
    <property type="protein sequence ID" value="GFA56724.1"/>
    <property type="molecule type" value="Genomic_DNA"/>
</dbReference>
<accession>A0A699JW46</accession>
<dbReference type="AlphaFoldDB" id="A0A699JW46"/>